<organism evidence="2 3">
    <name type="scientific">Flavobacterium kingsejongi</name>
    <dbReference type="NCBI Taxonomy" id="1678728"/>
    <lineage>
        <taxon>Bacteria</taxon>
        <taxon>Pseudomonadati</taxon>
        <taxon>Bacteroidota</taxon>
        <taxon>Flavobacteriia</taxon>
        <taxon>Flavobacteriales</taxon>
        <taxon>Flavobacteriaceae</taxon>
        <taxon>Flavobacterium</taxon>
    </lineage>
</organism>
<protein>
    <recommendedName>
        <fullName evidence="1">Lantibiotic dehydratase N-terminal domain-containing protein</fullName>
    </recommendedName>
</protein>
<accession>A0A2S1LKQ2</accession>
<sequence>MNKNPFPYTVFDRFCLRSPLLELHNYTNLTGGISIAETALRAIGNDPVFREALFLASPVVSAELEKWEGDRLDPKKAAKLRLTILKYLARITSRCTPFGLFAGCSVGAFSTETRLILEPYSTFRRVTRFDMNFVAGLAQHITQQPGISGQLLYYPNSSLYPIGNALRYVEYTYAGGQRKHSLEAVTNSEYLQEIFEFAKHGQPVMAIAAVLCDADIDQAEAEEFVAELIANQLLVSELEPHLTGIDYSESLIERLQTIEGLGTLPEVLQKALDEMKQLDETIGNDPQDYQNISDTLKQLEIPFEPGYLFQTDLFLKAKNALLDRSHRDQLESVFRLFAKLTYAEGMTPLDQFTKAFQQRYEHREMPLATVLDVELGIGYPVGNTHDSAPYIEDLMMGKGTEAAQNLPWTAVSRILHSKVMQARAKGELHIELTADDFDDLPENSHDLPDTLAAMAELVTLDGTDTLVLQYISGSSAVNLLGRFCHGDSGLEALAREITALESRMNPGKILAEIIHLPESRTGNVLKRPNFRSHEIPYLGKASVAVENHITLDDLTLSLSDTGKLVLKSKKNTAEVLPRLGNAHNYSRNALPVYHFLADLQNQGSRASIGFSWGAVAALYDVLPRVTFENMILSKAQWRIKKESIQHLVQEYETPQLITVVRNWRTTLQLPQWVQLADHDNTLLLNLENIDCIQMWLSTIKNRESFLLEEFLGHSTPLTGSGGSYVNQIIFSFYNHKKLNPITTSR</sequence>
<proteinExistence type="predicted"/>
<keyword evidence="3" id="KW-1185">Reference proteome</keyword>
<evidence type="ECO:0000313" key="2">
    <source>
        <dbReference type="EMBL" id="AWG24315.1"/>
    </source>
</evidence>
<dbReference type="KEGG" id="fki:FK004_03275"/>
<reference evidence="2 3" key="1">
    <citation type="submission" date="2017-04" db="EMBL/GenBank/DDBJ databases">
        <title>Complete genome sequence of Flavobacterium kingsejong AJ004.</title>
        <authorList>
            <person name="Lee P.C."/>
        </authorList>
    </citation>
    <scope>NUCLEOTIDE SEQUENCE [LARGE SCALE GENOMIC DNA]</scope>
    <source>
        <strain evidence="2 3">AJ004</strain>
    </source>
</reference>
<dbReference type="OrthoDB" id="1273722at2"/>
<gene>
    <name evidence="2" type="ORF">FK004_03275</name>
</gene>
<dbReference type="EMBL" id="CP020919">
    <property type="protein sequence ID" value="AWG24315.1"/>
    <property type="molecule type" value="Genomic_DNA"/>
</dbReference>
<dbReference type="Proteomes" id="UP000244677">
    <property type="component" value="Chromosome"/>
</dbReference>
<dbReference type="AlphaFoldDB" id="A0A2S1LKQ2"/>
<evidence type="ECO:0000259" key="1">
    <source>
        <dbReference type="Pfam" id="PF04738"/>
    </source>
</evidence>
<dbReference type="InterPro" id="IPR006827">
    <property type="entry name" value="Lant_deHydtase_N"/>
</dbReference>
<name>A0A2S1LKQ2_9FLAO</name>
<dbReference type="RefSeq" id="WP_108735962.1">
    <property type="nucleotide sequence ID" value="NZ_CP020919.1"/>
</dbReference>
<feature type="domain" description="Lantibiotic dehydratase N-terminal" evidence="1">
    <location>
        <begin position="46"/>
        <end position="691"/>
    </location>
</feature>
<dbReference type="Pfam" id="PF04738">
    <property type="entry name" value="Lant_dehydr_N"/>
    <property type="match status" value="1"/>
</dbReference>
<evidence type="ECO:0000313" key="3">
    <source>
        <dbReference type="Proteomes" id="UP000244677"/>
    </source>
</evidence>